<sequence>DSNDVTTAASVMVVTEQNYKELLQSTLDDAECINAYCAGGNFEYLCDLRLDGFNTIDGILHLPLTDDSAHLIINKCTRPTITKDIEDDASLIADRWELSPSFFSINNLEWNSKLMEDLNSKIPIDLGLNDEWIKQNQLNINLTKLVLYGKGLCSKPYKIEDEQNGVLAKLIVVLPSTYEGGQDYLINKKEKYVFDFSKNSKNSLHYIVCFNNCEHEIHRVTNGYKLTLVYDIDCSSTLIPTMYLNPTRVDEQLVQQMNEILLTWLRHSNGASKLIIPLTGLYAKSDISSLSLNSKDRAYTNLLLESIKRLRFSSDVCHHLWPHDEFLLYFGTLKHEQELYEDGDVMDDDMFVDNLIQLNEIEEKICKQVWQTFKSIKKVDVNEEIELINRTLYDRLDRTFDHENMGTGNQIFSYPKIGVLMLVPYHRKYELLFDDVQELYNKQFDFCWTLQHNYSSKLKSIILKKECLESIDCLLMTEHMLGCNVTPIINRLITLFKTKTENIDVDRSVMAIIQRLIKHRWFSIELLIEEHLADDIFELGNLIGWQIIGIDLSNSLQKAVNHPRGVAFLIAFVSLVNQTKQQQQQQSTKNDLFHLIMCMINTLLKQIFKQKQIFETTPMKTVCSLLELLSLFDDTYLLSLNIISKQMINFMNKCHKQNDDIIQRFFEPAFIPLIKKLWSTFFKQQNIPRWFIDLYEYCLSVLNYECNLPPPPLKKWPLDELNINCDCNYCQQLLTFLLDQNKIKTQFIKSRRFCSQFARTIDQFSTLLTPTIQHNGSEQQLEITKPFDTKKQREKCFMLRDGIIEINITKYIYALTTNPRITTIDDNDKSPKRLKIN</sequence>
<dbReference type="Proteomes" id="UP000663829">
    <property type="component" value="Unassembled WGS sequence"/>
</dbReference>
<feature type="non-terminal residue" evidence="1">
    <location>
        <position position="837"/>
    </location>
</feature>
<keyword evidence="3" id="KW-1185">Reference proteome</keyword>
<dbReference type="PANTHER" id="PTHR33099">
    <property type="entry name" value="FE2OG DIOXYGENASE DOMAIN-CONTAINING PROTEIN"/>
    <property type="match status" value="1"/>
</dbReference>
<proteinExistence type="predicted"/>
<evidence type="ECO:0000313" key="3">
    <source>
        <dbReference type="Proteomes" id="UP000663829"/>
    </source>
</evidence>
<accession>A0A814MQ94</accession>
<dbReference type="EMBL" id="CAJNOQ010005001">
    <property type="protein sequence ID" value="CAF1082290.1"/>
    <property type="molecule type" value="Genomic_DNA"/>
</dbReference>
<dbReference type="OrthoDB" id="5971311at2759"/>
<dbReference type="Proteomes" id="UP000681722">
    <property type="component" value="Unassembled WGS sequence"/>
</dbReference>
<organism evidence="1 3">
    <name type="scientific">Didymodactylos carnosus</name>
    <dbReference type="NCBI Taxonomy" id="1234261"/>
    <lineage>
        <taxon>Eukaryota</taxon>
        <taxon>Metazoa</taxon>
        <taxon>Spiralia</taxon>
        <taxon>Gnathifera</taxon>
        <taxon>Rotifera</taxon>
        <taxon>Eurotatoria</taxon>
        <taxon>Bdelloidea</taxon>
        <taxon>Philodinida</taxon>
        <taxon>Philodinidae</taxon>
        <taxon>Didymodactylos</taxon>
    </lineage>
</organism>
<evidence type="ECO:0000313" key="1">
    <source>
        <dbReference type="EMBL" id="CAF1082290.1"/>
    </source>
</evidence>
<dbReference type="AlphaFoldDB" id="A0A814MQ94"/>
<comment type="caution">
    <text evidence="1">The sequence shown here is derived from an EMBL/GenBank/DDBJ whole genome shotgun (WGS) entry which is preliminary data.</text>
</comment>
<reference evidence="1" key="1">
    <citation type="submission" date="2021-02" db="EMBL/GenBank/DDBJ databases">
        <authorList>
            <person name="Nowell W R."/>
        </authorList>
    </citation>
    <scope>NUCLEOTIDE SEQUENCE</scope>
</reference>
<evidence type="ECO:0000313" key="2">
    <source>
        <dbReference type="EMBL" id="CAF3848040.1"/>
    </source>
</evidence>
<protein>
    <submittedName>
        <fullName evidence="1">Uncharacterized protein</fullName>
    </submittedName>
</protein>
<name>A0A814MQ94_9BILA</name>
<dbReference type="EMBL" id="CAJOBC010005001">
    <property type="protein sequence ID" value="CAF3848040.1"/>
    <property type="molecule type" value="Genomic_DNA"/>
</dbReference>
<dbReference type="PANTHER" id="PTHR33099:SF7">
    <property type="entry name" value="MYND-TYPE DOMAIN-CONTAINING PROTEIN"/>
    <property type="match status" value="1"/>
</dbReference>
<gene>
    <name evidence="1" type="ORF">GPM918_LOCUS17831</name>
    <name evidence="2" type="ORF">SRO942_LOCUS17828</name>
</gene>